<feature type="domain" description="Aminoglycoside phosphotransferase" evidence="9">
    <location>
        <begin position="64"/>
        <end position="286"/>
    </location>
</feature>
<dbReference type="Gene3D" id="3.90.1200.10">
    <property type="match status" value="1"/>
</dbReference>
<dbReference type="InterPro" id="IPR002575">
    <property type="entry name" value="Aminoglycoside_PTrfase"/>
</dbReference>
<comment type="catalytic activity">
    <reaction evidence="5">
        <text>(5R)-5-hydroxy-L-lysine + GTP = (5R)-5-phosphooxy-L-lysine + GDP + H(+)</text>
        <dbReference type="Rhea" id="RHEA:19049"/>
        <dbReference type="ChEBI" id="CHEBI:15378"/>
        <dbReference type="ChEBI" id="CHEBI:37565"/>
        <dbReference type="ChEBI" id="CHEBI:57882"/>
        <dbReference type="ChEBI" id="CHEBI:58189"/>
        <dbReference type="ChEBI" id="CHEBI:58357"/>
        <dbReference type="EC" id="2.7.1.81"/>
    </reaction>
</comment>
<evidence type="ECO:0000313" key="10">
    <source>
        <dbReference type="EMBL" id="TSJ62964.1"/>
    </source>
</evidence>
<comment type="caution">
    <text evidence="10">The sequence shown here is derived from an EMBL/GenBank/DDBJ whole genome shotgun (WGS) entry which is preliminary data.</text>
</comment>
<evidence type="ECO:0000256" key="5">
    <source>
        <dbReference type="ARBA" id="ARBA00036820"/>
    </source>
</evidence>
<dbReference type="EC" id="2.7.1.81" evidence="7"/>
<comment type="subcellular location">
    <subcellularLocation>
        <location evidence="1">Cytoplasm</location>
    </subcellularLocation>
</comment>
<evidence type="ECO:0000256" key="2">
    <source>
        <dbReference type="ARBA" id="ARBA00022490"/>
    </source>
</evidence>
<evidence type="ECO:0000256" key="8">
    <source>
        <dbReference type="ARBA" id="ARBA00040505"/>
    </source>
</evidence>
<organism evidence="10 11">
    <name type="scientific">Ancylobacter moscoviensis</name>
    <dbReference type="NCBI Taxonomy" id="2597768"/>
    <lineage>
        <taxon>Bacteria</taxon>
        <taxon>Pseudomonadati</taxon>
        <taxon>Pseudomonadota</taxon>
        <taxon>Alphaproteobacteria</taxon>
        <taxon>Hyphomicrobiales</taxon>
        <taxon>Xanthobacteraceae</taxon>
        <taxon>Ancylobacter</taxon>
    </lineage>
</organism>
<dbReference type="Pfam" id="PF01636">
    <property type="entry name" value="APH"/>
    <property type="match status" value="1"/>
</dbReference>
<dbReference type="EMBL" id="VMBP01000002">
    <property type="protein sequence ID" value="TSJ62964.1"/>
    <property type="molecule type" value="Genomic_DNA"/>
</dbReference>
<accession>A0ABY3DSB5</accession>
<evidence type="ECO:0000256" key="6">
    <source>
        <dbReference type="ARBA" id="ARBA00037368"/>
    </source>
</evidence>
<dbReference type="SUPFAM" id="SSF56112">
    <property type="entry name" value="Protein kinase-like (PK-like)"/>
    <property type="match status" value="1"/>
</dbReference>
<evidence type="ECO:0000256" key="3">
    <source>
        <dbReference type="ARBA" id="ARBA00022679"/>
    </source>
</evidence>
<keyword evidence="2" id="KW-0963">Cytoplasm</keyword>
<dbReference type="InterPro" id="IPR050249">
    <property type="entry name" value="Pseudomonas-type_ThrB"/>
</dbReference>
<keyword evidence="3" id="KW-0808">Transferase</keyword>
<keyword evidence="4" id="KW-0418">Kinase</keyword>
<reference evidence="10 11" key="1">
    <citation type="submission" date="2019-07" db="EMBL/GenBank/DDBJ databases">
        <authorList>
            <person name="Grouzdev D.S."/>
        </authorList>
    </citation>
    <scope>NUCLEOTIDE SEQUENCE [LARGE SCALE GENOMIC DNA]</scope>
    <source>
        <strain evidence="10 11">3C</strain>
    </source>
</reference>
<proteinExistence type="predicted"/>
<dbReference type="Proteomes" id="UP000315321">
    <property type="component" value="Unassembled WGS sequence"/>
</dbReference>
<dbReference type="PANTHER" id="PTHR21064:SF1">
    <property type="entry name" value="HYDROXYLYSINE KINASE"/>
    <property type="match status" value="1"/>
</dbReference>
<gene>
    <name evidence="10" type="ORF">FO470_08200</name>
</gene>
<sequence length="373" mass="41089">MPGGRCQLHPLIRQCMLRVSPMSHVLTTAPAAGSLATPSPSLTPSEVERVVLDHYGLAGEARLLTSERDQNFRFTTPAGESFVVKVTNPAEDRLVTDFQTKAMLHIEARDPTLPVPCIRRTLLDEPAFVLQADGLSMVVRMITWLDGVPLHQVERSSGQRRALGAQLARLGLALADFRHPAADHFLQWDIKHAAGLRPLLSHIEDDRRRGLATAFLDRFDAVAAPVLPTLRGQIVHNDLNPYNVLVAADDHDRITGIFDFGDLVETALVNDVAVAASYQISPAGDPFDGVVEFVSAYCSVRPLEEREIALLFDLIAARMLTTVAITNWRALRYPENRSYILRNSPSAWDGLERFAVLDPGKVRDRLAAACLGN</sequence>
<name>A0ABY3DSB5_9HYPH</name>
<evidence type="ECO:0000313" key="11">
    <source>
        <dbReference type="Proteomes" id="UP000315321"/>
    </source>
</evidence>
<evidence type="ECO:0000259" key="9">
    <source>
        <dbReference type="Pfam" id="PF01636"/>
    </source>
</evidence>
<protein>
    <recommendedName>
        <fullName evidence="8">Hydroxylysine kinase</fullName>
        <ecNumber evidence="7">2.7.1.81</ecNumber>
    </recommendedName>
</protein>
<comment type="function">
    <text evidence="6">Catalyzes the GTP-dependent phosphorylation of 5-hydroxy-L-lysine.</text>
</comment>
<dbReference type="InterPro" id="IPR011009">
    <property type="entry name" value="Kinase-like_dom_sf"/>
</dbReference>
<evidence type="ECO:0000256" key="1">
    <source>
        <dbReference type="ARBA" id="ARBA00004496"/>
    </source>
</evidence>
<dbReference type="PANTHER" id="PTHR21064">
    <property type="entry name" value="AMINOGLYCOSIDE PHOSPHOTRANSFERASE DOMAIN-CONTAINING PROTEIN-RELATED"/>
    <property type="match status" value="1"/>
</dbReference>
<keyword evidence="11" id="KW-1185">Reference proteome</keyword>
<evidence type="ECO:0000256" key="7">
    <source>
        <dbReference type="ARBA" id="ARBA00038873"/>
    </source>
</evidence>
<evidence type="ECO:0000256" key="4">
    <source>
        <dbReference type="ARBA" id="ARBA00022777"/>
    </source>
</evidence>